<organism evidence="9 10">
    <name type="scientific">Schistosoma japonicum</name>
    <name type="common">Blood fluke</name>
    <dbReference type="NCBI Taxonomy" id="6182"/>
    <lineage>
        <taxon>Eukaryota</taxon>
        <taxon>Metazoa</taxon>
        <taxon>Spiralia</taxon>
        <taxon>Lophotrochozoa</taxon>
        <taxon>Platyhelminthes</taxon>
        <taxon>Trematoda</taxon>
        <taxon>Digenea</taxon>
        <taxon>Strigeidida</taxon>
        <taxon>Schistosomatoidea</taxon>
        <taxon>Schistosomatidae</taxon>
        <taxon>Schistosoma</taxon>
    </lineage>
</organism>
<dbReference type="PANTHER" id="PTHR37984">
    <property type="entry name" value="PROTEIN CBG26694"/>
    <property type="match status" value="1"/>
</dbReference>
<evidence type="ECO:0000256" key="1">
    <source>
        <dbReference type="ARBA" id="ARBA00022679"/>
    </source>
</evidence>
<feature type="non-terminal residue" evidence="9">
    <location>
        <position position="423"/>
    </location>
</feature>
<name>A0A4Z2DXV4_SCHJA</name>
<dbReference type="PANTHER" id="PTHR37984:SF5">
    <property type="entry name" value="PROTEIN NYNRIN-LIKE"/>
    <property type="match status" value="1"/>
</dbReference>
<gene>
    <name evidence="9" type="ORF">EWB00_009659</name>
</gene>
<feature type="domain" description="Reverse transcriptase RNase H-like" evidence="8">
    <location>
        <begin position="22"/>
        <end position="121"/>
    </location>
</feature>
<evidence type="ECO:0000259" key="8">
    <source>
        <dbReference type="Pfam" id="PF17917"/>
    </source>
</evidence>
<keyword evidence="2" id="KW-0548">Nucleotidyltransferase</keyword>
<feature type="region of interest" description="Disordered" evidence="7">
    <location>
        <begin position="272"/>
        <end position="293"/>
    </location>
</feature>
<dbReference type="GO" id="GO:0004519">
    <property type="term" value="F:endonuclease activity"/>
    <property type="evidence" value="ECO:0007669"/>
    <property type="project" value="UniProtKB-KW"/>
</dbReference>
<accession>A0A4Z2DXV4</accession>
<proteinExistence type="predicted"/>
<feature type="compositionally biased region" description="Basic and acidic residues" evidence="7">
    <location>
        <begin position="273"/>
        <end position="282"/>
    </location>
</feature>
<dbReference type="InterPro" id="IPR043502">
    <property type="entry name" value="DNA/RNA_pol_sf"/>
</dbReference>
<comment type="caution">
    <text evidence="9">The sequence shown here is derived from an EMBL/GenBank/DDBJ whole genome shotgun (WGS) entry which is preliminary data.</text>
</comment>
<evidence type="ECO:0000256" key="3">
    <source>
        <dbReference type="ARBA" id="ARBA00022722"/>
    </source>
</evidence>
<dbReference type="InterPro" id="IPR041373">
    <property type="entry name" value="RT_RNaseH"/>
</dbReference>
<dbReference type="AlphaFoldDB" id="A0A4Z2DXV4"/>
<keyword evidence="6" id="KW-0695">RNA-directed DNA polymerase</keyword>
<evidence type="ECO:0000256" key="5">
    <source>
        <dbReference type="ARBA" id="ARBA00022801"/>
    </source>
</evidence>
<keyword evidence="3" id="KW-0540">Nuclease</keyword>
<dbReference type="SUPFAM" id="SSF56672">
    <property type="entry name" value="DNA/RNA polymerases"/>
    <property type="match status" value="1"/>
</dbReference>
<evidence type="ECO:0000313" key="10">
    <source>
        <dbReference type="Proteomes" id="UP000311919"/>
    </source>
</evidence>
<dbReference type="GO" id="GO:0016787">
    <property type="term" value="F:hydrolase activity"/>
    <property type="evidence" value="ECO:0007669"/>
    <property type="project" value="UniProtKB-KW"/>
</dbReference>
<keyword evidence="10" id="KW-1185">Reference proteome</keyword>
<dbReference type="InterPro" id="IPR050951">
    <property type="entry name" value="Retrovirus_Pol_polyprotein"/>
</dbReference>
<dbReference type="CDD" id="cd09274">
    <property type="entry name" value="RNase_HI_RT_Ty3"/>
    <property type="match status" value="1"/>
</dbReference>
<keyword evidence="4" id="KW-0255">Endonuclease</keyword>
<evidence type="ECO:0000256" key="7">
    <source>
        <dbReference type="SAM" id="MobiDB-lite"/>
    </source>
</evidence>
<evidence type="ECO:0000256" key="2">
    <source>
        <dbReference type="ARBA" id="ARBA00022695"/>
    </source>
</evidence>
<feature type="non-terminal residue" evidence="9">
    <location>
        <position position="1"/>
    </location>
</feature>
<keyword evidence="1" id="KW-0808">Transferase</keyword>
<dbReference type="STRING" id="6182.A0A4Z2DXV4"/>
<protein>
    <submittedName>
        <fullName evidence="9">Retrovirus-related Pol polyprotein from transposon 17.6</fullName>
    </submittedName>
</protein>
<evidence type="ECO:0000256" key="6">
    <source>
        <dbReference type="ARBA" id="ARBA00022918"/>
    </source>
</evidence>
<evidence type="ECO:0000256" key="4">
    <source>
        <dbReference type="ARBA" id="ARBA00022759"/>
    </source>
</evidence>
<keyword evidence="5" id="KW-0378">Hydrolase</keyword>
<evidence type="ECO:0000313" key="9">
    <source>
        <dbReference type="EMBL" id="TNN21385.1"/>
    </source>
</evidence>
<dbReference type="OrthoDB" id="10063139at2759"/>
<dbReference type="GO" id="GO:0003964">
    <property type="term" value="F:RNA-directed DNA polymerase activity"/>
    <property type="evidence" value="ECO:0007669"/>
    <property type="project" value="UniProtKB-KW"/>
</dbReference>
<dbReference type="Proteomes" id="UP000311919">
    <property type="component" value="Unassembled WGS sequence"/>
</dbReference>
<reference evidence="9 10" key="1">
    <citation type="submission" date="2019-03" db="EMBL/GenBank/DDBJ databases">
        <title>An improved genome assembly of the fluke Schistosoma japonicum.</title>
        <authorList>
            <person name="Hu W."/>
            <person name="Luo F."/>
            <person name="Yin M."/>
            <person name="Mo X."/>
            <person name="Sun C."/>
            <person name="Wu Q."/>
            <person name="Zhu B."/>
            <person name="Xiang M."/>
            <person name="Wang J."/>
            <person name="Wang Y."/>
            <person name="Zhang T."/>
            <person name="Xu B."/>
            <person name="Zheng H."/>
            <person name="Feng Z."/>
        </authorList>
    </citation>
    <scope>NUCLEOTIDE SEQUENCE [LARGE SCALE GENOMIC DNA]</scope>
    <source>
        <strain evidence="9">HuSjv2</strain>
        <tissue evidence="9">Worms</tissue>
    </source>
</reference>
<dbReference type="EMBL" id="SKCS01000006">
    <property type="protein sequence ID" value="TNN21385.1"/>
    <property type="molecule type" value="Genomic_DNA"/>
</dbReference>
<dbReference type="Pfam" id="PF17917">
    <property type="entry name" value="RT_RNaseH"/>
    <property type="match status" value="1"/>
</dbReference>
<sequence length="423" mass="48193">CKAAFNKLKSIIGSRLLLTHYDPSMPIIVAADASASGLRCQKAIMHASRTLTPAERKYSQIEKEALALVFAVRRFHKFLYGRRFTLLTDHKPLLTIFGSKSGIPAHSANRLQRRALILLGYDFDIQYRHTQEFGQADALSRLISEHATVDDDTIIASLSKEDYAASYLTNAVRALPVSVSDIQIASRNDAMIRRAMKYVTQGWPRIAFEGDMKQLYQRRDSLCVVDDCLMFGERVVVPKSLQPRMLQQFHSGYPGMLREERLTRHRNQLRKRATADLEKTEQKPGNIRSRRQSLRQRRQTVKLQVLGMLDPQNSLGKPVIFVILLCKFEFPVFAPKIPFLTFSSCFPLGKTLNLIGSLTTIFPSTRRHAVVDNCLVFGNRVVITQFLRHKVLSYNPIRAVSRDDCSYSITTDTLSIYRGKEIR</sequence>